<comment type="caution">
    <text evidence="2">The sequence shown here is derived from an EMBL/GenBank/DDBJ whole genome shotgun (WGS) entry which is preliminary data.</text>
</comment>
<name>A0A9W4GPT7_9ACTN</name>
<feature type="region of interest" description="Disordered" evidence="1">
    <location>
        <begin position="1"/>
        <end position="86"/>
    </location>
</feature>
<dbReference type="EMBL" id="CAJSLV010000045">
    <property type="protein sequence ID" value="CAG6392592.1"/>
    <property type="molecule type" value="Genomic_DNA"/>
</dbReference>
<accession>A0A9W4GPT7</accession>
<proteinExistence type="predicted"/>
<feature type="compositionally biased region" description="Basic and acidic residues" evidence="1">
    <location>
        <begin position="40"/>
        <end position="51"/>
    </location>
</feature>
<evidence type="ECO:0000313" key="3">
    <source>
        <dbReference type="Proteomes" id="UP001152519"/>
    </source>
</evidence>
<protein>
    <submittedName>
        <fullName evidence="2">Exonuclease SbcC</fullName>
    </submittedName>
</protein>
<keyword evidence="2" id="KW-0269">Exonuclease</keyword>
<keyword evidence="3" id="KW-1185">Reference proteome</keyword>
<sequence>MTAPAAPSQPRRRSSGTTTPSGTLQGRGEPRAQPPIHRRVTTDRHHPEGRGGLHAQPRRAVAGESGPATTRRREKPAAGSRGGPHE</sequence>
<gene>
    <name evidence="2" type="ORF">SCOCK_170150</name>
</gene>
<dbReference type="GO" id="GO:0004527">
    <property type="term" value="F:exonuclease activity"/>
    <property type="evidence" value="ECO:0007669"/>
    <property type="project" value="UniProtKB-KW"/>
</dbReference>
<reference evidence="2" key="1">
    <citation type="submission" date="2021-05" db="EMBL/GenBank/DDBJ databases">
        <authorList>
            <person name="Arsene-Ploetze F."/>
        </authorList>
    </citation>
    <scope>NUCLEOTIDE SEQUENCE</scope>
    <source>
        <strain evidence="2">DSM 42138</strain>
    </source>
</reference>
<evidence type="ECO:0000313" key="2">
    <source>
        <dbReference type="EMBL" id="CAG6392592.1"/>
    </source>
</evidence>
<keyword evidence="2" id="KW-0540">Nuclease</keyword>
<dbReference type="Proteomes" id="UP001152519">
    <property type="component" value="Unassembled WGS sequence"/>
</dbReference>
<organism evidence="2 3">
    <name type="scientific">Actinacidiphila cocklensis</name>
    <dbReference type="NCBI Taxonomy" id="887465"/>
    <lineage>
        <taxon>Bacteria</taxon>
        <taxon>Bacillati</taxon>
        <taxon>Actinomycetota</taxon>
        <taxon>Actinomycetes</taxon>
        <taxon>Kitasatosporales</taxon>
        <taxon>Streptomycetaceae</taxon>
        <taxon>Actinacidiphila</taxon>
    </lineage>
</organism>
<evidence type="ECO:0000256" key="1">
    <source>
        <dbReference type="SAM" id="MobiDB-lite"/>
    </source>
</evidence>
<feature type="compositionally biased region" description="Low complexity" evidence="1">
    <location>
        <begin position="15"/>
        <end position="26"/>
    </location>
</feature>
<keyword evidence="2" id="KW-0378">Hydrolase</keyword>
<dbReference type="AlphaFoldDB" id="A0A9W4GPT7"/>